<dbReference type="EMBL" id="KK583219">
    <property type="protein sequence ID" value="KDO27037.1"/>
    <property type="molecule type" value="Genomic_DNA"/>
</dbReference>
<keyword evidence="4" id="KW-1185">Reference proteome</keyword>
<dbReference type="GeneID" id="24141575"/>
<evidence type="ECO:0000256" key="1">
    <source>
        <dbReference type="SAM" id="SignalP"/>
    </source>
</evidence>
<protein>
    <recommendedName>
        <fullName evidence="2">Ricin B lectin domain-containing protein</fullName>
    </recommendedName>
</protein>
<proteinExistence type="predicted"/>
<feature type="chain" id="PRO_5001634575" description="Ricin B lectin domain-containing protein" evidence="1">
    <location>
        <begin position="18"/>
        <end position="637"/>
    </location>
</feature>
<evidence type="ECO:0000313" key="4">
    <source>
        <dbReference type="Proteomes" id="UP000030745"/>
    </source>
</evidence>
<feature type="signal peptide" evidence="1">
    <location>
        <begin position="1"/>
        <end position="17"/>
    </location>
</feature>
<dbReference type="InterPro" id="IPR035992">
    <property type="entry name" value="Ricin_B-like_lectins"/>
</dbReference>
<dbReference type="PANTHER" id="PTHR40855">
    <property type="entry name" value="DIOX_N DOMAIN-CONTAINING PROTEIN"/>
    <property type="match status" value="1"/>
</dbReference>
<dbReference type="InterPro" id="IPR000772">
    <property type="entry name" value="Ricin_B_lectin"/>
</dbReference>
<dbReference type="PROSITE" id="PS50231">
    <property type="entry name" value="RICIN_B_LECTIN"/>
    <property type="match status" value="2"/>
</dbReference>
<dbReference type="Proteomes" id="UP000030745">
    <property type="component" value="Unassembled WGS sequence"/>
</dbReference>
<dbReference type="SUPFAM" id="SSF50370">
    <property type="entry name" value="Ricin B-like lectins"/>
    <property type="match status" value="2"/>
</dbReference>
<dbReference type="CDD" id="cd23385">
    <property type="entry name" value="beta-trefoil_Ricin_MRC-like"/>
    <property type="match status" value="1"/>
</dbReference>
<reference evidence="3 4" key="1">
    <citation type="journal article" date="2013" name="PLoS Genet.">
        <title>Distinctive expansion of potential virulence genes in the genome of the oomycete fish pathogen Saprolegnia parasitica.</title>
        <authorList>
            <person name="Jiang R.H."/>
            <person name="de Bruijn I."/>
            <person name="Haas B.J."/>
            <person name="Belmonte R."/>
            <person name="Lobach L."/>
            <person name="Christie J."/>
            <person name="van den Ackerveken G."/>
            <person name="Bottin A."/>
            <person name="Bulone V."/>
            <person name="Diaz-Moreno S.M."/>
            <person name="Dumas B."/>
            <person name="Fan L."/>
            <person name="Gaulin E."/>
            <person name="Govers F."/>
            <person name="Grenville-Briggs L.J."/>
            <person name="Horner N.R."/>
            <person name="Levin J.Z."/>
            <person name="Mammella M."/>
            <person name="Meijer H.J."/>
            <person name="Morris P."/>
            <person name="Nusbaum C."/>
            <person name="Oome S."/>
            <person name="Phillips A.J."/>
            <person name="van Rooyen D."/>
            <person name="Rzeszutek E."/>
            <person name="Saraiva M."/>
            <person name="Secombes C.J."/>
            <person name="Seidl M.F."/>
            <person name="Snel B."/>
            <person name="Stassen J.H."/>
            <person name="Sykes S."/>
            <person name="Tripathy S."/>
            <person name="van den Berg H."/>
            <person name="Vega-Arreguin J.C."/>
            <person name="Wawra S."/>
            <person name="Young S.K."/>
            <person name="Zeng Q."/>
            <person name="Dieguez-Uribeondo J."/>
            <person name="Russ C."/>
            <person name="Tyler B.M."/>
            <person name="van West P."/>
        </authorList>
    </citation>
    <scope>NUCLEOTIDE SEQUENCE [LARGE SCALE GENOMIC DNA]</scope>
    <source>
        <strain evidence="3 4">CBS 223.65</strain>
    </source>
</reference>
<dbReference type="AlphaFoldDB" id="A0A067CJP6"/>
<dbReference type="SMART" id="SM00458">
    <property type="entry name" value="RICIN"/>
    <property type="match status" value="1"/>
</dbReference>
<accession>A0A067CJP6</accession>
<dbReference type="OrthoDB" id="71299at2759"/>
<gene>
    <name evidence="3" type="ORF">SPRG_20447</name>
</gene>
<name>A0A067CJP6_SAPPC</name>
<dbReference type="VEuPathDB" id="FungiDB:SPRG_20447"/>
<dbReference type="Pfam" id="PF00652">
    <property type="entry name" value="Ricin_B_lectin"/>
    <property type="match status" value="2"/>
</dbReference>
<dbReference type="RefSeq" id="XP_012202258.1">
    <property type="nucleotide sequence ID" value="XM_012346868.1"/>
</dbReference>
<feature type="domain" description="Ricin B lectin" evidence="2">
    <location>
        <begin position="430"/>
        <end position="593"/>
    </location>
</feature>
<dbReference type="Gene3D" id="2.80.10.50">
    <property type="match status" value="2"/>
</dbReference>
<dbReference type="KEGG" id="spar:SPRG_20447"/>
<evidence type="ECO:0000313" key="3">
    <source>
        <dbReference type="EMBL" id="KDO27037.1"/>
    </source>
</evidence>
<evidence type="ECO:0000259" key="2">
    <source>
        <dbReference type="SMART" id="SM00458"/>
    </source>
</evidence>
<organism evidence="3 4">
    <name type="scientific">Saprolegnia parasitica (strain CBS 223.65)</name>
    <dbReference type="NCBI Taxonomy" id="695850"/>
    <lineage>
        <taxon>Eukaryota</taxon>
        <taxon>Sar</taxon>
        <taxon>Stramenopiles</taxon>
        <taxon>Oomycota</taxon>
        <taxon>Saprolegniomycetes</taxon>
        <taxon>Saprolegniales</taxon>
        <taxon>Saprolegniaceae</taxon>
        <taxon>Saprolegnia</taxon>
    </lineage>
</organism>
<dbReference type="PANTHER" id="PTHR40855:SF1">
    <property type="entry name" value="CLAVAMINATE SYNTHASE-LIKE PROTEIN"/>
    <property type="match status" value="1"/>
</dbReference>
<sequence length="637" mass="69648">MVASKLAILSFLASAMAASIFDYPAYTIPAFDLDNLSAADANALVDALETNGIVNLKNIPDFDKVRSAYMEAAANCIANTADFPEKLQKTLVDDTVKETLSTSVQDGVPASVAAICPEYAAFYAKYSELLDLETLKLAHVLAGHSKSDVVDVVKNGLHLDHFHGYSNPEKAQTFFHEDTGIALETSEPLFFDARPTGFRDWGYFDLKLPPVNHGMIMPRNAASSVMRGFTGRMLLLQGHVKMANTGMTFKQYGQSIKRHLLNEDNGIASLACPVGRQLMAMDDACTLGIWVPGPTCSKTKEQCMFDCNNEHTLDKCRSDGCCVSQGTAPGDFVQGARDEAPDACADAGSYGRSDCGSYGGSHGGSDCGSYRSSHRGSDGCPDLCSHDSSHSSPDLCSFTQKILSEYNNKVYADVIRHSSNEKLVYNAGSQSVVFQSNGQCLDAYKDGARFELHTWPCDASNGNQRWVLSEHKLRHATHANLCATVNPTTNGDLVRVEACSESLAQYIDKCTGATTQYVQIQTCKGNKPLSEAYTGLYADSARQNLNELFEFKDGYIKSASNGQCLDAFRDGAKLGLHTYECNFDNMNQKWFMDNGRIKHSTHTNMCLDADPTDATHKAQMWTCFPNNDNQCWKLVAM</sequence>
<dbReference type="SMR" id="A0A067CJP6"/>
<keyword evidence="1" id="KW-0732">Signal</keyword>